<dbReference type="EMBL" id="MFEY01000004">
    <property type="protein sequence ID" value="OGE90755.1"/>
    <property type="molecule type" value="Genomic_DNA"/>
</dbReference>
<dbReference type="Pfam" id="PF00817">
    <property type="entry name" value="IMS"/>
    <property type="match status" value="1"/>
</dbReference>
<dbReference type="CDD" id="cd03586">
    <property type="entry name" value="PolY_Pol_IV_kappa"/>
    <property type="match status" value="1"/>
</dbReference>
<dbReference type="InterPro" id="IPR043128">
    <property type="entry name" value="Rev_trsase/Diguanyl_cyclase"/>
</dbReference>
<dbReference type="Pfam" id="PF11799">
    <property type="entry name" value="IMS_C"/>
    <property type="match status" value="1"/>
</dbReference>
<dbReference type="GO" id="GO:0006281">
    <property type="term" value="P:DNA repair"/>
    <property type="evidence" value="ECO:0007669"/>
    <property type="project" value="InterPro"/>
</dbReference>
<comment type="similarity">
    <text evidence="1">Belongs to the DNA polymerase type-Y family.</text>
</comment>
<dbReference type="PANTHER" id="PTHR11076:SF35">
    <property type="entry name" value="DNA REPAIR PROTEIN HOMOLOG YOBH"/>
    <property type="match status" value="1"/>
</dbReference>
<dbReference type="PROSITE" id="PS50173">
    <property type="entry name" value="UMUC"/>
    <property type="match status" value="1"/>
</dbReference>
<protein>
    <recommendedName>
        <fullName evidence="2">UmuC domain-containing protein</fullName>
    </recommendedName>
</protein>
<comment type="caution">
    <text evidence="3">The sequence shown here is derived from an EMBL/GenBank/DDBJ whole genome shotgun (WGS) entry which is preliminary data.</text>
</comment>
<dbReference type="GO" id="GO:0003684">
    <property type="term" value="F:damaged DNA binding"/>
    <property type="evidence" value="ECO:0007669"/>
    <property type="project" value="InterPro"/>
</dbReference>
<dbReference type="AlphaFoldDB" id="A0A1F5PLC2"/>
<dbReference type="PANTHER" id="PTHR11076">
    <property type="entry name" value="DNA REPAIR POLYMERASE UMUC / TRANSFERASE FAMILY MEMBER"/>
    <property type="match status" value="1"/>
</dbReference>
<dbReference type="InterPro" id="IPR050116">
    <property type="entry name" value="DNA_polymerase-Y"/>
</dbReference>
<feature type="domain" description="UmuC" evidence="2">
    <location>
        <begin position="1"/>
        <end position="216"/>
    </location>
</feature>
<dbReference type="GO" id="GO:0042276">
    <property type="term" value="P:error-prone translesion synthesis"/>
    <property type="evidence" value="ECO:0007669"/>
    <property type="project" value="TreeGrafter"/>
</dbReference>
<dbReference type="InterPro" id="IPR043502">
    <property type="entry name" value="DNA/RNA_pol_sf"/>
</dbReference>
<dbReference type="SUPFAM" id="SSF100879">
    <property type="entry name" value="Lesion bypass DNA polymerase (Y-family), little finger domain"/>
    <property type="match status" value="1"/>
</dbReference>
<dbReference type="InterPro" id="IPR017961">
    <property type="entry name" value="DNA_pol_Y-fam_little_finger"/>
</dbReference>
<dbReference type="InterPro" id="IPR022880">
    <property type="entry name" value="DNApol_IV"/>
</dbReference>
<dbReference type="Gene3D" id="3.40.1170.60">
    <property type="match status" value="1"/>
</dbReference>
<evidence type="ECO:0000313" key="4">
    <source>
        <dbReference type="Proteomes" id="UP000177682"/>
    </source>
</evidence>
<accession>A0A1F5PLC2</accession>
<dbReference type="GO" id="GO:0009432">
    <property type="term" value="P:SOS response"/>
    <property type="evidence" value="ECO:0007669"/>
    <property type="project" value="TreeGrafter"/>
</dbReference>
<dbReference type="SUPFAM" id="SSF56672">
    <property type="entry name" value="DNA/RNA polymerases"/>
    <property type="match status" value="1"/>
</dbReference>
<name>A0A1F5PLC2_9BACT</name>
<dbReference type="GO" id="GO:0005829">
    <property type="term" value="C:cytosol"/>
    <property type="evidence" value="ECO:0007669"/>
    <property type="project" value="TreeGrafter"/>
</dbReference>
<evidence type="ECO:0000259" key="2">
    <source>
        <dbReference type="PROSITE" id="PS50173"/>
    </source>
</evidence>
<sequence>MNSFFASVEQQANPFWRGQPLGVCVSLHATSTLIATSKEAKALGIKTGTSIYKAKKICPEIVVVEAEPEKYREVNRRINQIFGDYTDRVESYSIDESFLELRNNPPQPSLTLREGVAAVKPPLNVRGGRGSYKNPLEVGAEIKKRIKAEVGEWLTCSVGISSNKFLAKLAADMPARHASQGEAGGENTSDNMTVIWREHLPEIYRRKKLTELWGLSRGWAKRLVRLGILTPLDLMNYPVANLIAVFGKSGFWLWQRVNGLEIDKLRISDYGLEEESAIRNSQSDNPKSFGNSWVLNFRSRDKEKLKSVILRLAEKAARRMRGEGQVARGLYLSIRLTSGEHLGQSKKLAGPIETGLELYEQVMVIWKSWQLQSEAMHIAVGFTNLSPRVNQLKLKLNCGLTDYGLNPKSAIRNLPGLGQESLQKCLDTINDKYGEFTIRSGLLTRSSDYAPDSIAFGR</sequence>
<dbReference type="InterPro" id="IPR001126">
    <property type="entry name" value="UmuC"/>
</dbReference>
<dbReference type="Gene3D" id="3.30.70.270">
    <property type="match status" value="1"/>
</dbReference>
<evidence type="ECO:0000313" key="3">
    <source>
        <dbReference type="EMBL" id="OGE90755.1"/>
    </source>
</evidence>
<dbReference type="Gene3D" id="3.30.1490.100">
    <property type="entry name" value="DNA polymerase, Y-family, little finger domain"/>
    <property type="match status" value="1"/>
</dbReference>
<reference evidence="3 4" key="1">
    <citation type="journal article" date="2016" name="Nat. Commun.">
        <title>Thousands of microbial genomes shed light on interconnected biogeochemical processes in an aquifer system.</title>
        <authorList>
            <person name="Anantharaman K."/>
            <person name="Brown C.T."/>
            <person name="Hug L.A."/>
            <person name="Sharon I."/>
            <person name="Castelle C.J."/>
            <person name="Probst A.J."/>
            <person name="Thomas B.C."/>
            <person name="Singh A."/>
            <person name="Wilkins M.J."/>
            <person name="Karaoz U."/>
            <person name="Brodie E.L."/>
            <person name="Williams K.H."/>
            <person name="Hubbard S.S."/>
            <person name="Banfield J.F."/>
        </authorList>
    </citation>
    <scope>NUCLEOTIDE SEQUENCE [LARGE SCALE GENOMIC DNA]</scope>
</reference>
<gene>
    <name evidence="3" type="ORF">A3E29_01360</name>
</gene>
<proteinExistence type="inferred from homology"/>
<dbReference type="GO" id="GO:0003887">
    <property type="term" value="F:DNA-directed DNA polymerase activity"/>
    <property type="evidence" value="ECO:0007669"/>
    <property type="project" value="InterPro"/>
</dbReference>
<dbReference type="InterPro" id="IPR036775">
    <property type="entry name" value="DNA_pol_Y-fam_lit_finger_sf"/>
</dbReference>
<organism evidence="3 4">
    <name type="scientific">Candidatus Doudnabacteria bacterium RIFCSPHIGHO2_12_FULL_48_16</name>
    <dbReference type="NCBI Taxonomy" id="1817838"/>
    <lineage>
        <taxon>Bacteria</taxon>
        <taxon>Candidatus Doudnaibacteriota</taxon>
    </lineage>
</organism>
<dbReference type="Proteomes" id="UP000177682">
    <property type="component" value="Unassembled WGS sequence"/>
</dbReference>
<evidence type="ECO:0000256" key="1">
    <source>
        <dbReference type="ARBA" id="ARBA00010945"/>
    </source>
</evidence>
<dbReference type="Gene3D" id="1.10.150.20">
    <property type="entry name" value="5' to 3' exonuclease, C-terminal subdomain"/>
    <property type="match status" value="1"/>
</dbReference>